<dbReference type="Gene3D" id="1.10.10.10">
    <property type="entry name" value="Winged helix-like DNA-binding domain superfamily/Winged helix DNA-binding domain"/>
    <property type="match status" value="1"/>
</dbReference>
<reference evidence="1" key="1">
    <citation type="journal article" date="2021" name="PeerJ">
        <title>Extensive microbial diversity within the chicken gut microbiome revealed by metagenomics and culture.</title>
        <authorList>
            <person name="Gilroy R."/>
            <person name="Ravi A."/>
            <person name="Getino M."/>
            <person name="Pursley I."/>
            <person name="Horton D.L."/>
            <person name="Alikhan N.F."/>
            <person name="Baker D."/>
            <person name="Gharbi K."/>
            <person name="Hall N."/>
            <person name="Watson M."/>
            <person name="Adriaenssens E.M."/>
            <person name="Foster-Nyarko E."/>
            <person name="Jarju S."/>
            <person name="Secka A."/>
            <person name="Antonio M."/>
            <person name="Oren A."/>
            <person name="Chaudhuri R.R."/>
            <person name="La Ragione R."/>
            <person name="Hildebrand F."/>
            <person name="Pallen M.J."/>
        </authorList>
    </citation>
    <scope>NUCLEOTIDE SEQUENCE</scope>
    <source>
        <strain evidence="1">A6-441</strain>
    </source>
</reference>
<reference evidence="1" key="2">
    <citation type="submission" date="2021-04" db="EMBL/GenBank/DDBJ databases">
        <authorList>
            <person name="Gilroy R."/>
        </authorList>
    </citation>
    <scope>NUCLEOTIDE SEQUENCE</scope>
    <source>
        <strain evidence="1">A6-441</strain>
    </source>
</reference>
<name>A0A9E2L066_9FUSO</name>
<evidence type="ECO:0000313" key="1">
    <source>
        <dbReference type="EMBL" id="MBU3843247.1"/>
    </source>
</evidence>
<gene>
    <name evidence="1" type="ORF">IAA47_09765</name>
</gene>
<dbReference type="EMBL" id="JAHLFN010000087">
    <property type="protein sequence ID" value="MBU3843247.1"/>
    <property type="molecule type" value="Genomic_DNA"/>
</dbReference>
<dbReference type="InterPro" id="IPR036390">
    <property type="entry name" value="WH_DNA-bd_sf"/>
</dbReference>
<proteinExistence type="predicted"/>
<dbReference type="Proteomes" id="UP000724657">
    <property type="component" value="Unassembled WGS sequence"/>
</dbReference>
<dbReference type="Pfam" id="PF21205">
    <property type="entry name" value="Rep3_C"/>
    <property type="match status" value="1"/>
</dbReference>
<dbReference type="InterPro" id="IPR036388">
    <property type="entry name" value="WH-like_DNA-bd_sf"/>
</dbReference>
<dbReference type="AlphaFoldDB" id="A0A9E2L066"/>
<sequence length="398" mass="46418">MKNTNDLIFKPNELIEVVSRPISILGLRAYNSILKRLQEENTDRIVISPSEILNEIGATNSYDELYQYLDELQKTQVKSIDKRGKTWGSFVLISEFKKLDEGIFVAVPPTIFNVLSKNNKKQEELYYTTLKLLEEKSFKCSYSIIFFEIFKKYEKIELPKYSLETLKDLTKTQDKYRVYADFKKRVLAPAIKEINNFNKELEYSFEEIYTGRKVTDIQFFKKFKPKSKIIDAEIMGEVTLSEKLLKAIKKAKKSIYLNKSYSDKAMKKLLSKYDETLIIRALEESSKYNQEIKSFSSLMTAKIEDIKNSSNKAIEEKIDKVTTTAPKRKKKEITEDNIADIFENEEKIEKLKELLSKQAKEQGKINDMSSSIIKACRTREDIEMVANNLKIELNLELF</sequence>
<dbReference type="SUPFAM" id="SSF46785">
    <property type="entry name" value="Winged helix' DNA-binding domain"/>
    <property type="match status" value="1"/>
</dbReference>
<evidence type="ECO:0000313" key="2">
    <source>
        <dbReference type="Proteomes" id="UP000724657"/>
    </source>
</evidence>
<accession>A0A9E2L066</accession>
<comment type="caution">
    <text evidence="1">The sequence shown here is derived from an EMBL/GenBank/DDBJ whole genome shotgun (WGS) entry which is preliminary data.</text>
</comment>
<protein>
    <submittedName>
        <fullName evidence="1">Replication initiation protein</fullName>
    </submittedName>
</protein>
<organism evidence="1 2">
    <name type="scientific">Candidatus Fusobacterium pullicola</name>
    <dbReference type="NCBI Taxonomy" id="2838601"/>
    <lineage>
        <taxon>Bacteria</taxon>
        <taxon>Fusobacteriati</taxon>
        <taxon>Fusobacteriota</taxon>
        <taxon>Fusobacteriia</taxon>
        <taxon>Fusobacteriales</taxon>
        <taxon>Fusobacteriaceae</taxon>
        <taxon>Fusobacterium</taxon>
    </lineage>
</organism>